<feature type="region of interest" description="Disordered" evidence="12">
    <location>
        <begin position="1"/>
        <end position="20"/>
    </location>
</feature>
<dbReference type="Pfam" id="PF02375">
    <property type="entry name" value="JmjN"/>
    <property type="match status" value="1"/>
</dbReference>
<dbReference type="SUPFAM" id="SSF53098">
    <property type="entry name" value="Ribonuclease H-like"/>
    <property type="match status" value="1"/>
</dbReference>
<dbReference type="InterPro" id="IPR006641">
    <property type="entry name" value="YqgF/RNaseH-like_dom"/>
</dbReference>
<dbReference type="FunFam" id="2.60.120.650:FF:000042">
    <property type="entry name" value="Transcription factor jumonji (JmjC) domain-containing protein"/>
    <property type="match status" value="1"/>
</dbReference>
<feature type="domain" description="PHD-type" evidence="13">
    <location>
        <begin position="240"/>
        <end position="290"/>
    </location>
</feature>
<dbReference type="Proteomes" id="UP000257109">
    <property type="component" value="Unassembled WGS sequence"/>
</dbReference>
<dbReference type="FunFam" id="3.30.420.140:FF:000008">
    <property type="entry name" value="Putative pre-16S rRNA nuclease"/>
    <property type="match status" value="1"/>
</dbReference>
<gene>
    <name evidence="17" type="primary">rbr-2</name>
    <name evidence="17" type="ORF">CR513_21651</name>
</gene>
<evidence type="ECO:0000256" key="11">
    <source>
        <dbReference type="PROSITE-ProRule" id="PRU00146"/>
    </source>
</evidence>
<keyword evidence="10" id="KW-0539">Nucleus</keyword>
<evidence type="ECO:0000256" key="6">
    <source>
        <dbReference type="ARBA" id="ARBA00022737"/>
    </source>
</evidence>
<name>A0A371GZ31_MUCPR</name>
<dbReference type="InterPro" id="IPR019786">
    <property type="entry name" value="Zinc_finger_PHD-type_CS"/>
</dbReference>
<dbReference type="InterPro" id="IPR001606">
    <property type="entry name" value="ARID_dom"/>
</dbReference>
<dbReference type="GO" id="GO:0032452">
    <property type="term" value="F:histone demethylase activity"/>
    <property type="evidence" value="ECO:0007669"/>
    <property type="project" value="TreeGrafter"/>
</dbReference>
<dbReference type="PROSITE" id="PS51184">
    <property type="entry name" value="JMJC"/>
    <property type="match status" value="1"/>
</dbReference>
<keyword evidence="4" id="KW-0540">Nuclease</keyword>
<protein>
    <submittedName>
        <fullName evidence="17">Lysine-specific demethylase rbr-2</fullName>
    </submittedName>
</protein>
<dbReference type="GO" id="GO:0008270">
    <property type="term" value="F:zinc ion binding"/>
    <property type="evidence" value="ECO:0007669"/>
    <property type="project" value="UniProtKB-KW"/>
</dbReference>
<dbReference type="Pfam" id="PF02373">
    <property type="entry name" value="JmjC"/>
    <property type="match status" value="1"/>
</dbReference>
<feature type="region of interest" description="Disordered" evidence="12">
    <location>
        <begin position="1698"/>
        <end position="1724"/>
    </location>
</feature>
<evidence type="ECO:0000256" key="3">
    <source>
        <dbReference type="ARBA" id="ARBA00022517"/>
    </source>
</evidence>
<evidence type="ECO:0000256" key="1">
    <source>
        <dbReference type="ARBA" id="ARBA00004123"/>
    </source>
</evidence>
<feature type="non-terminal residue" evidence="17">
    <location>
        <position position="1"/>
    </location>
</feature>
<dbReference type="GO" id="GO:0003677">
    <property type="term" value="F:DNA binding"/>
    <property type="evidence" value="ECO:0007669"/>
    <property type="project" value="InterPro"/>
</dbReference>
<dbReference type="InterPro" id="IPR037027">
    <property type="entry name" value="YqgF/RNaseH-like_dom_sf"/>
</dbReference>
<dbReference type="GO" id="GO:0004518">
    <property type="term" value="F:nuclease activity"/>
    <property type="evidence" value="ECO:0007669"/>
    <property type="project" value="UniProtKB-KW"/>
</dbReference>
<dbReference type="PROSITE" id="PS50016">
    <property type="entry name" value="ZF_PHD_2"/>
    <property type="match status" value="1"/>
</dbReference>
<dbReference type="OrthoDB" id="1678912at2759"/>
<keyword evidence="3" id="KW-0690">Ribosome biogenesis</keyword>
<evidence type="ECO:0000259" key="15">
    <source>
        <dbReference type="PROSITE" id="PS51183"/>
    </source>
</evidence>
<keyword evidence="7 11" id="KW-0863">Zinc-finger</keyword>
<dbReference type="GO" id="GO:0000785">
    <property type="term" value="C:chromatin"/>
    <property type="evidence" value="ECO:0007669"/>
    <property type="project" value="TreeGrafter"/>
</dbReference>
<dbReference type="CDD" id="cd16100">
    <property type="entry name" value="ARID"/>
    <property type="match status" value="1"/>
</dbReference>
<comment type="caution">
    <text evidence="17">The sequence shown here is derived from an EMBL/GenBank/DDBJ whole genome shotgun (WGS) entry which is preliminary data.</text>
</comment>
<dbReference type="PROSITE" id="PS01359">
    <property type="entry name" value="ZF_PHD_1"/>
    <property type="match status" value="2"/>
</dbReference>
<dbReference type="SMART" id="SM01014">
    <property type="entry name" value="ARID"/>
    <property type="match status" value="1"/>
</dbReference>
<dbReference type="STRING" id="157652.A0A371GZ31"/>
<dbReference type="GO" id="GO:0008168">
    <property type="term" value="F:methyltransferase activity"/>
    <property type="evidence" value="ECO:0007669"/>
    <property type="project" value="UniProtKB-KW"/>
</dbReference>
<dbReference type="Gene3D" id="3.30.40.10">
    <property type="entry name" value="Zinc/RING finger domain, C3HC4 (zinc finger)"/>
    <property type="match status" value="1"/>
</dbReference>
<dbReference type="GO" id="GO:0005634">
    <property type="term" value="C:nucleus"/>
    <property type="evidence" value="ECO:0007669"/>
    <property type="project" value="UniProtKB-SubCell"/>
</dbReference>
<dbReference type="InterPro" id="IPR011011">
    <property type="entry name" value="Znf_FYVE_PHD"/>
</dbReference>
<dbReference type="HAMAP" id="MF_00651">
    <property type="entry name" value="Nuclease_YqgF"/>
    <property type="match status" value="1"/>
</dbReference>
<evidence type="ECO:0000256" key="4">
    <source>
        <dbReference type="ARBA" id="ARBA00022722"/>
    </source>
</evidence>
<dbReference type="CDD" id="cd15543">
    <property type="entry name" value="PHD_RSF1"/>
    <property type="match status" value="1"/>
</dbReference>
<dbReference type="Gene3D" id="3.30.420.140">
    <property type="entry name" value="YqgF/RNase H-like domain"/>
    <property type="match status" value="1"/>
</dbReference>
<dbReference type="PROSITE" id="PS51183">
    <property type="entry name" value="JMJN"/>
    <property type="match status" value="1"/>
</dbReference>
<evidence type="ECO:0000313" key="17">
    <source>
        <dbReference type="EMBL" id="RDX95771.1"/>
    </source>
</evidence>
<comment type="subcellular location">
    <subcellularLocation>
        <location evidence="1">Nucleus</location>
    </subcellularLocation>
</comment>
<evidence type="ECO:0000256" key="10">
    <source>
        <dbReference type="ARBA" id="ARBA00023242"/>
    </source>
</evidence>
<dbReference type="Pfam" id="PF01388">
    <property type="entry name" value="ARID"/>
    <property type="match status" value="1"/>
</dbReference>
<keyword evidence="2" id="KW-0963">Cytoplasm</keyword>
<dbReference type="InterPro" id="IPR013083">
    <property type="entry name" value="Znf_RING/FYVE/PHD"/>
</dbReference>
<dbReference type="CDD" id="cd16964">
    <property type="entry name" value="YqgF"/>
    <property type="match status" value="1"/>
</dbReference>
<dbReference type="EMBL" id="QJKJ01004049">
    <property type="protein sequence ID" value="RDX95771.1"/>
    <property type="molecule type" value="Genomic_DNA"/>
</dbReference>
<keyword evidence="9" id="KW-0862">Zinc</keyword>
<dbReference type="PANTHER" id="PTHR10694:SF133">
    <property type="entry name" value="LYSINE-SPECIFIC DEMETHYLASE JMJ17"/>
    <property type="match status" value="1"/>
</dbReference>
<dbReference type="InterPro" id="IPR001965">
    <property type="entry name" value="Znf_PHD"/>
</dbReference>
<dbReference type="PROSITE" id="PS51011">
    <property type="entry name" value="ARID"/>
    <property type="match status" value="1"/>
</dbReference>
<dbReference type="SMART" id="SM00732">
    <property type="entry name" value="YqgFc"/>
    <property type="match status" value="1"/>
</dbReference>
<dbReference type="InterPro" id="IPR036431">
    <property type="entry name" value="ARID_dom_sf"/>
</dbReference>
<dbReference type="InterPro" id="IPR004198">
    <property type="entry name" value="Znf_C5HC2"/>
</dbReference>
<keyword evidence="6" id="KW-0677">Repeat</keyword>
<dbReference type="GO" id="GO:0006364">
    <property type="term" value="P:rRNA processing"/>
    <property type="evidence" value="ECO:0007669"/>
    <property type="project" value="InterPro"/>
</dbReference>
<dbReference type="Pfam" id="PF00628">
    <property type="entry name" value="PHD"/>
    <property type="match status" value="1"/>
</dbReference>
<evidence type="ECO:0000256" key="12">
    <source>
        <dbReference type="SAM" id="MobiDB-lite"/>
    </source>
</evidence>
<evidence type="ECO:0000256" key="5">
    <source>
        <dbReference type="ARBA" id="ARBA00022723"/>
    </source>
</evidence>
<dbReference type="Pfam" id="PF08429">
    <property type="entry name" value="PLU-1"/>
    <property type="match status" value="2"/>
</dbReference>
<proteinExistence type="inferred from homology"/>
<feature type="domain" description="ARID" evidence="14">
    <location>
        <begin position="95"/>
        <end position="189"/>
    </location>
</feature>
<evidence type="ECO:0000259" key="13">
    <source>
        <dbReference type="PROSITE" id="PS50016"/>
    </source>
</evidence>
<evidence type="ECO:0000256" key="8">
    <source>
        <dbReference type="ARBA" id="ARBA00022801"/>
    </source>
</evidence>
<dbReference type="SMART" id="SM00501">
    <property type="entry name" value="BRIGHT"/>
    <property type="match status" value="1"/>
</dbReference>
<keyword evidence="8" id="KW-0378">Hydrolase</keyword>
<dbReference type="InterPro" id="IPR019787">
    <property type="entry name" value="Znf_PHD-finger"/>
</dbReference>
<dbReference type="Pfam" id="PF02928">
    <property type="entry name" value="zf-C5HC2"/>
    <property type="match status" value="1"/>
</dbReference>
<feature type="non-terminal residue" evidence="17">
    <location>
        <position position="1945"/>
    </location>
</feature>
<dbReference type="InterPro" id="IPR003349">
    <property type="entry name" value="JmjN"/>
</dbReference>
<dbReference type="GO" id="GO:0032259">
    <property type="term" value="P:methylation"/>
    <property type="evidence" value="ECO:0007669"/>
    <property type="project" value="UniProtKB-KW"/>
</dbReference>
<keyword evidence="18" id="KW-1185">Reference proteome</keyword>
<dbReference type="SMART" id="SM00558">
    <property type="entry name" value="JmjC"/>
    <property type="match status" value="1"/>
</dbReference>
<dbReference type="Gene3D" id="2.60.120.650">
    <property type="entry name" value="Cupin"/>
    <property type="match status" value="2"/>
</dbReference>
<evidence type="ECO:0000256" key="9">
    <source>
        <dbReference type="ARBA" id="ARBA00022833"/>
    </source>
</evidence>
<evidence type="ECO:0000256" key="7">
    <source>
        <dbReference type="ARBA" id="ARBA00022771"/>
    </source>
</evidence>
<dbReference type="SUPFAM" id="SSF57903">
    <property type="entry name" value="FYVE/PHD zinc finger"/>
    <property type="match status" value="2"/>
</dbReference>
<dbReference type="GO" id="GO:0010468">
    <property type="term" value="P:regulation of gene expression"/>
    <property type="evidence" value="ECO:0007669"/>
    <property type="project" value="TreeGrafter"/>
</dbReference>
<evidence type="ECO:0000313" key="18">
    <source>
        <dbReference type="Proteomes" id="UP000257109"/>
    </source>
</evidence>
<dbReference type="InterPro" id="IPR005227">
    <property type="entry name" value="YqgF"/>
</dbReference>
<accession>A0A371GZ31</accession>
<feature type="domain" description="JmjN" evidence="15">
    <location>
        <begin position="28"/>
        <end position="69"/>
    </location>
</feature>
<dbReference type="SMART" id="SM00249">
    <property type="entry name" value="PHD"/>
    <property type="match status" value="2"/>
</dbReference>
<feature type="compositionally biased region" description="Basic and acidic residues" evidence="12">
    <location>
        <begin position="1698"/>
        <end position="1707"/>
    </location>
</feature>
<dbReference type="GO" id="GO:0016787">
    <property type="term" value="F:hydrolase activity"/>
    <property type="evidence" value="ECO:0007669"/>
    <property type="project" value="UniProtKB-KW"/>
</dbReference>
<reference evidence="17" key="1">
    <citation type="submission" date="2018-05" db="EMBL/GenBank/DDBJ databases">
        <title>Draft genome of Mucuna pruriens seed.</title>
        <authorList>
            <person name="Nnadi N.E."/>
            <person name="Vos R."/>
            <person name="Hasami M.H."/>
            <person name="Devisetty U.K."/>
            <person name="Aguiy J.C."/>
        </authorList>
    </citation>
    <scope>NUCLEOTIDE SEQUENCE [LARGE SCALE GENOMIC DNA]</scope>
    <source>
        <strain evidence="17">JCA_2017</strain>
    </source>
</reference>
<dbReference type="InterPro" id="IPR013637">
    <property type="entry name" value="Lys_sp_deMease-like_dom"/>
</dbReference>
<dbReference type="Pfam" id="PF03652">
    <property type="entry name" value="RuvX"/>
    <property type="match status" value="1"/>
</dbReference>
<evidence type="ECO:0000259" key="14">
    <source>
        <dbReference type="PROSITE" id="PS51011"/>
    </source>
</evidence>
<keyword evidence="5" id="KW-0479">Metal-binding</keyword>
<dbReference type="SMART" id="SM00545">
    <property type="entry name" value="JmjN"/>
    <property type="match status" value="1"/>
</dbReference>
<sequence length="1945" mass="222118">MGKGKPRSVEKGVVGPSPSVTSLTVPSGPVYYPTEDEFKDPLEYIYKIRPEAEPYGICKIVPPKTWKPPFALDLDSFTFPTKTQAIHKLQARPAASDSKTFDLDYSRFLQDHSSKKSRKRVVFEGQELDLCKLFNAVKRFGGYDKVVDGKKWGDVARFVRSGGKISDCAKHVLCQLYREHLYDYENFYSLMNQGSAQSCKKSVHEDHKSDHGVQPLALKKNNKSVDCSKRKDSKVQEEHDQICEQCKSGLHGERMLLCDRCDKGWHTYCLCPPLKQIPPGNWYCFNCLNSDRDSFGFVPGKHYTLEAFRRIADRSRRRWFGSGPVSRVQIEKKFWDIVEGLVGEVEVMYGNDLDTSVCGSGFPRVTDQKPQFIDDKLWQEYSTNPWNLNNLPKLKGSMLRAVHHNITGVMVPWLYIGMLFSSFCWHFEDHCFYSMNYLHWGEAKCWYSVPGSHASAFEKVMRSSLPDLFDAQPDLLFQLVTMLNPSVLQENGVPVYSILQEPGNFVITFPKSYHGGFNLGLNCAEAVNFAPADWLPYGAFGADLYQRYHKMAVLSHEELLCVVAQYGDVDGRVSAYLKKELLRLSDKEKSWREKLWKNGIIKSSRMAPRKCPQYVGTEEDPACIICQQYLYLSAVVCGCRPSTFVCLEHWEHLCECKSVKLRLLYRHSLAELYDLAFSMDKYTSEDKAECRSVKRQSSCLSALAKKVKGGSITFAQLATEWLLQSSTILQNVFLHDAFVTALRKAEQFLWAGSEMDSVRDMVKNLIEAQKWAEGIRDCITKIELWLCHRDSSVKKVHLEFVDELLRFSPAPCNEPRYHKLKEYAEEARSIIQEIDTALSICSNMSELELLYSKACGLPIYVKESKKLEGKISLTKAWLDSVRKCISAKQPAALHVDVIHKLKAEFVDLQVQLPEIDVLQNLLSHAESCSAQCHDVLEGPMNLKNVGLLLKEWDNFTVDVPELKLLRQYHSDAVSWVSHFNDVLGRVHMQEDQQNAVDELKSIYKEVDELPLVEIELKKANCREKAVKAHDLKMPLEFIQQLLKEATVLQIEGEKQFVNLSCVLAIAMPWEERARKMLSHEAPISDFEDMIRASENIFVILPSLNDVNDAVSEANSWLRNSKPYLVSSTCASNSVQKIEDLQMLVSQSKHLKVSLEERGMLELVLKNCRMWEYEACSLLDDAQCLFEVDNSLHEINSDLMCKVEDLIARIQSAITSGVSLGFDLNEISKLQACCSTLQWCKRALSFCNCSPSLEDVLEVAEGLSHSSVSGALLKILIDGFEWLRKALEGLSGPHKSRRCKLTDVQDILTDYQTVNMKFTAVYCQLEDAIGKHKLWQEQVHQFFGLSSRERSWSSILQLKEHGDAIAFSCSELDLILSEVEKVENWKKRCMDKLGTLIQNRNSLLDALEKIKQNLDRSFYHLRCVGLTEKDAGIENYKCPYCEILRGEFHDQNGGALLRFGKKRVELKVLTELMIDERDVLRQLIEKALSCKSCLREIVNVASAYVDKDISVVSEKLSTAASKVAVVYDQYDTCNLELALAKNFWKIQVNRLLNGVPKPTIQQIQKHLKEGLAMDISPEDHYMLKLTNVNCLGLQWTELAKKEQVATDSGALSLDKVFELIVEGENLPVDVNEELRILRARCMLYCICRKPFDPQRMIACCHCNEWYHFDCMKLPCTREVYICPACNPCAEGLPSNHDRLTSGKFEEPKTPSPRHSNPRKKQKRDVPSLTCNVFATTNQDNEFRYSSGIECLRWQNRKPFRRAAKKRVELRNEMRYLKPLELFHDLINTTQKQRGRLLGLDVGDKYVGLALSDFDNNIASPFSVLVRKKTNITLMASDFESLISKYSLKGFVIGIPFDKHRVSSDAVQVKVFIDHLCRTKMLEGVKYTYWNECFTSKNVELLLKPLNLNHPVLSKTILDKFAAVGILQKIEKEAENTFNFNLFIEID</sequence>
<dbReference type="InterPro" id="IPR003347">
    <property type="entry name" value="JmjC_dom"/>
</dbReference>
<evidence type="ECO:0000256" key="2">
    <source>
        <dbReference type="ARBA" id="ARBA00022490"/>
    </source>
</evidence>
<organism evidence="17 18">
    <name type="scientific">Mucuna pruriens</name>
    <name type="common">Velvet bean</name>
    <name type="synonym">Dolichos pruriens</name>
    <dbReference type="NCBI Taxonomy" id="157652"/>
    <lineage>
        <taxon>Eukaryota</taxon>
        <taxon>Viridiplantae</taxon>
        <taxon>Streptophyta</taxon>
        <taxon>Embryophyta</taxon>
        <taxon>Tracheophyta</taxon>
        <taxon>Spermatophyta</taxon>
        <taxon>Magnoliopsida</taxon>
        <taxon>eudicotyledons</taxon>
        <taxon>Gunneridae</taxon>
        <taxon>Pentapetalae</taxon>
        <taxon>rosids</taxon>
        <taxon>fabids</taxon>
        <taxon>Fabales</taxon>
        <taxon>Fabaceae</taxon>
        <taxon>Papilionoideae</taxon>
        <taxon>50 kb inversion clade</taxon>
        <taxon>NPAAA clade</taxon>
        <taxon>indigoferoid/millettioid clade</taxon>
        <taxon>Phaseoleae</taxon>
        <taxon>Mucuna</taxon>
    </lineage>
</organism>
<feature type="domain" description="JmjC" evidence="16">
    <location>
        <begin position="380"/>
        <end position="546"/>
    </location>
</feature>
<dbReference type="SUPFAM" id="SSF46774">
    <property type="entry name" value="ARID-like"/>
    <property type="match status" value="1"/>
</dbReference>
<dbReference type="SUPFAM" id="SSF51197">
    <property type="entry name" value="Clavaminate synthase-like"/>
    <property type="match status" value="1"/>
</dbReference>
<dbReference type="PANTHER" id="PTHR10694">
    <property type="entry name" value="LYSINE-SPECIFIC DEMETHYLASE"/>
    <property type="match status" value="1"/>
</dbReference>
<evidence type="ECO:0000259" key="16">
    <source>
        <dbReference type="PROSITE" id="PS51184"/>
    </source>
</evidence>
<dbReference type="InterPro" id="IPR012337">
    <property type="entry name" value="RNaseH-like_sf"/>
</dbReference>